<name>A0A367JA01_RHIST</name>
<keyword evidence="1" id="KW-0732">Signal</keyword>
<accession>A0A367JA01</accession>
<dbReference type="EMBL" id="PJQM01003863">
    <property type="protein sequence ID" value="RCH86773.1"/>
    <property type="molecule type" value="Genomic_DNA"/>
</dbReference>
<dbReference type="AlphaFoldDB" id="A0A367JA01"/>
<dbReference type="Proteomes" id="UP000253551">
    <property type="component" value="Unassembled WGS sequence"/>
</dbReference>
<gene>
    <name evidence="2" type="ORF">CU098_008868</name>
</gene>
<feature type="chain" id="PRO_5016595951" evidence="1">
    <location>
        <begin position="17"/>
        <end position="73"/>
    </location>
</feature>
<feature type="signal peptide" evidence="1">
    <location>
        <begin position="1"/>
        <end position="16"/>
    </location>
</feature>
<sequence length="73" mass="8238">MPRFVTLFASLALATAVTYKYKESVLVEQKDIQKQLDNVKSTLDNAPAATRNCMSDSQKYLAERLMPSVRLPM</sequence>
<reference evidence="2 3" key="1">
    <citation type="journal article" date="2018" name="G3 (Bethesda)">
        <title>Phylogenetic and Phylogenomic Definition of Rhizopus Species.</title>
        <authorList>
            <person name="Gryganskyi A.P."/>
            <person name="Golan J."/>
            <person name="Dolatabadi S."/>
            <person name="Mondo S."/>
            <person name="Robb S."/>
            <person name="Idnurm A."/>
            <person name="Muszewska A."/>
            <person name="Steczkiewicz K."/>
            <person name="Masonjones S."/>
            <person name="Liao H.L."/>
            <person name="Gajdeczka M.T."/>
            <person name="Anike F."/>
            <person name="Vuek A."/>
            <person name="Anishchenko I.M."/>
            <person name="Voigt K."/>
            <person name="de Hoog G.S."/>
            <person name="Smith M.E."/>
            <person name="Heitman J."/>
            <person name="Vilgalys R."/>
            <person name="Stajich J.E."/>
        </authorList>
    </citation>
    <scope>NUCLEOTIDE SEQUENCE [LARGE SCALE GENOMIC DNA]</scope>
    <source>
        <strain evidence="2 3">LSU 92-RS-03</strain>
    </source>
</reference>
<protein>
    <submittedName>
        <fullName evidence="2">Uncharacterized protein</fullName>
    </submittedName>
</protein>
<dbReference type="OrthoDB" id="2258660at2759"/>
<keyword evidence="3" id="KW-1185">Reference proteome</keyword>
<organism evidence="2 3">
    <name type="scientific">Rhizopus stolonifer</name>
    <name type="common">Rhizopus nigricans</name>
    <dbReference type="NCBI Taxonomy" id="4846"/>
    <lineage>
        <taxon>Eukaryota</taxon>
        <taxon>Fungi</taxon>
        <taxon>Fungi incertae sedis</taxon>
        <taxon>Mucoromycota</taxon>
        <taxon>Mucoromycotina</taxon>
        <taxon>Mucoromycetes</taxon>
        <taxon>Mucorales</taxon>
        <taxon>Mucorineae</taxon>
        <taxon>Rhizopodaceae</taxon>
        <taxon>Rhizopus</taxon>
    </lineage>
</organism>
<evidence type="ECO:0000313" key="3">
    <source>
        <dbReference type="Proteomes" id="UP000253551"/>
    </source>
</evidence>
<proteinExistence type="predicted"/>
<evidence type="ECO:0000313" key="2">
    <source>
        <dbReference type="EMBL" id="RCH86773.1"/>
    </source>
</evidence>
<evidence type="ECO:0000256" key="1">
    <source>
        <dbReference type="SAM" id="SignalP"/>
    </source>
</evidence>
<comment type="caution">
    <text evidence="2">The sequence shown here is derived from an EMBL/GenBank/DDBJ whole genome shotgun (WGS) entry which is preliminary data.</text>
</comment>